<sequence>MPKYRYKAISADGKKSTGIVEANSLQRARESITEKGLWLTEIVDTNETTLYKEISFGGPTVKTDHFTIFCRQLATMYRAGVSLVEAVQILRDQTASKTLSKLLDSIAEEMRGGKQLSEAAAAYPSVFSPVFIYMVQAGEVAGNLDVMLERLAVFFEKERNTKEKVKSAMIYPAIMLVLMIIVVFFMMIFVIPQYAISFEGMGIELPLPTRIVMAVSEFIQGYWYVVIAMLFLPGVIWRYIRRTESGRRQLDYLVLKIPVFGTLWHKQAIARFSRTFSSLLGAAIPLMQGLTIVSNVVGNAAISSVITGMKEKVMGGDSMSEPLKQSKLFPPMVVQMMAIGERSGSVEDMLDKVADFYEADVDQMAERLKALLEPIMIVLLTGIVGVIVMAVMMPTFKMMESYL</sequence>
<dbReference type="RefSeq" id="WP_257450016.1">
    <property type="nucleotide sequence ID" value="NZ_JANIPJ010000017.1"/>
</dbReference>
<proteinExistence type="inferred from homology"/>
<evidence type="ECO:0000256" key="2">
    <source>
        <dbReference type="ARBA" id="ARBA00005745"/>
    </source>
</evidence>
<gene>
    <name evidence="10" type="ORF">NQZ67_21755</name>
</gene>
<evidence type="ECO:0000256" key="7">
    <source>
        <dbReference type="ARBA" id="ARBA00023136"/>
    </source>
</evidence>
<dbReference type="InterPro" id="IPR042094">
    <property type="entry name" value="T2SS_GspF_sf"/>
</dbReference>
<evidence type="ECO:0000256" key="4">
    <source>
        <dbReference type="ARBA" id="ARBA00022519"/>
    </source>
</evidence>
<keyword evidence="7 8" id="KW-0472">Membrane</keyword>
<dbReference type="Pfam" id="PF00482">
    <property type="entry name" value="T2SSF"/>
    <property type="match status" value="2"/>
</dbReference>
<keyword evidence="6 8" id="KW-1133">Transmembrane helix</keyword>
<feature type="transmembrane region" description="Helical" evidence="8">
    <location>
        <begin position="371"/>
        <end position="393"/>
    </location>
</feature>
<feature type="domain" description="Type II secretion system protein GspF" evidence="9">
    <location>
        <begin position="69"/>
        <end position="192"/>
    </location>
</feature>
<evidence type="ECO:0000256" key="3">
    <source>
        <dbReference type="ARBA" id="ARBA00022475"/>
    </source>
</evidence>
<evidence type="ECO:0000256" key="1">
    <source>
        <dbReference type="ARBA" id="ARBA00004429"/>
    </source>
</evidence>
<keyword evidence="5 8" id="KW-0812">Transmembrane</keyword>
<dbReference type="AlphaFoldDB" id="A0A9X2SCV3"/>
<accession>A0A9X2SCV3</accession>
<dbReference type="Gene3D" id="1.20.81.30">
    <property type="entry name" value="Type II secretion system (T2SS), domain F"/>
    <property type="match status" value="2"/>
</dbReference>
<feature type="domain" description="Type II secretion system protein GspF" evidence="9">
    <location>
        <begin position="272"/>
        <end position="394"/>
    </location>
</feature>
<dbReference type="PANTHER" id="PTHR30012:SF0">
    <property type="entry name" value="TYPE II SECRETION SYSTEM PROTEIN F-RELATED"/>
    <property type="match status" value="1"/>
</dbReference>
<dbReference type="EMBL" id="JANIPJ010000017">
    <property type="protein sequence ID" value="MCR2806512.1"/>
    <property type="molecule type" value="Genomic_DNA"/>
</dbReference>
<evidence type="ECO:0000256" key="6">
    <source>
        <dbReference type="ARBA" id="ARBA00022989"/>
    </source>
</evidence>
<comment type="caution">
    <text evidence="10">The sequence shown here is derived from an EMBL/GenBank/DDBJ whole genome shotgun (WGS) entry which is preliminary data.</text>
</comment>
<dbReference type="Proteomes" id="UP001141950">
    <property type="component" value="Unassembled WGS sequence"/>
</dbReference>
<evidence type="ECO:0000259" key="9">
    <source>
        <dbReference type="Pfam" id="PF00482"/>
    </source>
</evidence>
<keyword evidence="11" id="KW-1185">Reference proteome</keyword>
<dbReference type="InterPro" id="IPR003004">
    <property type="entry name" value="GspF/PilC"/>
</dbReference>
<evidence type="ECO:0000256" key="8">
    <source>
        <dbReference type="SAM" id="Phobius"/>
    </source>
</evidence>
<dbReference type="PANTHER" id="PTHR30012">
    <property type="entry name" value="GENERAL SECRETION PATHWAY PROTEIN"/>
    <property type="match status" value="1"/>
</dbReference>
<keyword evidence="3" id="KW-1003">Cell membrane</keyword>
<dbReference type="PRINTS" id="PR00812">
    <property type="entry name" value="BCTERIALGSPF"/>
</dbReference>
<protein>
    <submittedName>
        <fullName evidence="10">Type II secretion system F family protein</fullName>
    </submittedName>
</protein>
<comment type="similarity">
    <text evidence="2">Belongs to the GSP F family.</text>
</comment>
<evidence type="ECO:0000256" key="5">
    <source>
        <dbReference type="ARBA" id="ARBA00022692"/>
    </source>
</evidence>
<dbReference type="GO" id="GO:0005886">
    <property type="term" value="C:plasma membrane"/>
    <property type="evidence" value="ECO:0007669"/>
    <property type="project" value="UniProtKB-SubCell"/>
</dbReference>
<organism evidence="10 11">
    <name type="scientific">Paenibacillus soyae</name>
    <dbReference type="NCBI Taxonomy" id="2969249"/>
    <lineage>
        <taxon>Bacteria</taxon>
        <taxon>Bacillati</taxon>
        <taxon>Bacillota</taxon>
        <taxon>Bacilli</taxon>
        <taxon>Bacillales</taxon>
        <taxon>Paenibacillaceae</taxon>
        <taxon>Paenibacillus</taxon>
    </lineage>
</organism>
<dbReference type="InterPro" id="IPR018076">
    <property type="entry name" value="T2SS_GspF_dom"/>
</dbReference>
<evidence type="ECO:0000313" key="11">
    <source>
        <dbReference type="Proteomes" id="UP001141950"/>
    </source>
</evidence>
<keyword evidence="4" id="KW-0997">Cell inner membrane</keyword>
<dbReference type="FunFam" id="1.20.81.30:FF:000001">
    <property type="entry name" value="Type II secretion system protein F"/>
    <property type="match status" value="2"/>
</dbReference>
<name>A0A9X2SCV3_9BACL</name>
<reference evidence="10" key="1">
    <citation type="submission" date="2022-08" db="EMBL/GenBank/DDBJ databases">
        <title>The genomic sequence of strain Paenibacillus sp. SCIV0701.</title>
        <authorList>
            <person name="Zhao H."/>
        </authorList>
    </citation>
    <scope>NUCLEOTIDE SEQUENCE</scope>
    <source>
        <strain evidence="10">SCIV0701</strain>
    </source>
</reference>
<comment type="subcellular location">
    <subcellularLocation>
        <location evidence="1">Cell inner membrane</location>
        <topology evidence="1">Multi-pass membrane protein</topology>
    </subcellularLocation>
</comment>
<evidence type="ECO:0000313" key="10">
    <source>
        <dbReference type="EMBL" id="MCR2806512.1"/>
    </source>
</evidence>
<feature type="transmembrane region" description="Helical" evidence="8">
    <location>
        <begin position="169"/>
        <end position="191"/>
    </location>
</feature>
<feature type="transmembrane region" description="Helical" evidence="8">
    <location>
        <begin position="222"/>
        <end position="240"/>
    </location>
</feature>